<dbReference type="PANTHER" id="PTHR24186:SF46">
    <property type="entry name" value="PROTEIN ACCELERATED CELL DEATH 6-LIKE"/>
    <property type="match status" value="1"/>
</dbReference>
<evidence type="ECO:0000256" key="9">
    <source>
        <dbReference type="SAM" id="Phobius"/>
    </source>
</evidence>
<dbReference type="Gene3D" id="1.25.40.20">
    <property type="entry name" value="Ankyrin repeat-containing domain"/>
    <property type="match status" value="2"/>
</dbReference>
<name>A0AAV1YJ65_LUPLU</name>
<feature type="transmembrane region" description="Helical" evidence="9">
    <location>
        <begin position="505"/>
        <end position="528"/>
    </location>
</feature>
<feature type="transmembrane region" description="Helical" evidence="9">
    <location>
        <begin position="462"/>
        <end position="485"/>
    </location>
</feature>
<organism evidence="11 12">
    <name type="scientific">Lupinus luteus</name>
    <name type="common">European yellow lupine</name>
    <dbReference type="NCBI Taxonomy" id="3873"/>
    <lineage>
        <taxon>Eukaryota</taxon>
        <taxon>Viridiplantae</taxon>
        <taxon>Streptophyta</taxon>
        <taxon>Embryophyta</taxon>
        <taxon>Tracheophyta</taxon>
        <taxon>Spermatophyta</taxon>
        <taxon>Magnoliopsida</taxon>
        <taxon>eudicotyledons</taxon>
        <taxon>Gunneridae</taxon>
        <taxon>Pentapetalae</taxon>
        <taxon>rosids</taxon>
        <taxon>fabids</taxon>
        <taxon>Fabales</taxon>
        <taxon>Fabaceae</taxon>
        <taxon>Papilionoideae</taxon>
        <taxon>50 kb inversion clade</taxon>
        <taxon>genistoids sensu lato</taxon>
        <taxon>core genistoids</taxon>
        <taxon>Genisteae</taxon>
        <taxon>Lupinus</taxon>
    </lineage>
</organism>
<dbReference type="PANTHER" id="PTHR24186">
    <property type="entry name" value="PROTEIN PHOSPHATASE 1 REGULATORY SUBUNIT"/>
    <property type="match status" value="1"/>
</dbReference>
<dbReference type="SUPFAM" id="SSF48403">
    <property type="entry name" value="Ankyrin repeat"/>
    <property type="match status" value="1"/>
</dbReference>
<sequence length="650" mass="73041">MDHLQIAVGTNDQVWKERCKERIEKLKEFYVEDAPSQFGLVKDKEIMNIELYEAVENGDVDRFVEILEQVSTRKGQSLSTIFDQVTPSGDSLLHVAANLGKEQIAELISHHFPELLTRRNINGDTALHVAARSKKYDIIKVILSQYREVEEIVGLRNEQGDTALHEAVNSRHLGVVSEVLLAHKSVAHCLNKSGKSPLYLSVLTGDVEIIALLLQIPFPANEMLPRFRGNSPLHAAISNRNLVVLKEILERRTELIYFRDEHGGTPLHYASYISYINGVRILLNASTQTALERNKKGHLPIHLACKRGHVEVVRELLLQDWPNPTVMLNQKGQNILHVAAKAGENDVVKYLLRNKKIDYATINGKDVNGNTPLHLAAQNLFIENLYSLSRDKRINVQVFNNEGSTPLDIVLLIGNESWTYRQYLSRMILSSAGAPLGEKVLSMARCPKHEIKIDWMKDQFSTLMVVSILITTVTFSAGFTVPGSVTSSDDPDQQKIGMAVLAHKPMFQLFTICNTIAMYSSMTVCIVLTWAQSDDLHSSVSARRFGLRLLGVALVTTGVAFLAAVRLVISEVSWLANVIAIIATMFLIIIVLSYTVLTFPLRYRHPILRLICDPILRIKIWYARTSIKMIPGKMENSYPKHVDKGKQLKH</sequence>
<dbReference type="Proteomes" id="UP001497480">
    <property type="component" value="Unassembled WGS sequence"/>
</dbReference>
<dbReference type="PROSITE" id="PS50297">
    <property type="entry name" value="ANK_REP_REGION"/>
    <property type="match status" value="4"/>
</dbReference>
<keyword evidence="5 9" id="KW-1133">Transmembrane helix</keyword>
<dbReference type="SMART" id="SM00248">
    <property type="entry name" value="ANK"/>
    <property type="match status" value="9"/>
</dbReference>
<dbReference type="InterPro" id="IPR002110">
    <property type="entry name" value="Ankyrin_rpt"/>
</dbReference>
<evidence type="ECO:0000256" key="7">
    <source>
        <dbReference type="ARBA" id="ARBA00023136"/>
    </source>
</evidence>
<reference evidence="11 12" key="1">
    <citation type="submission" date="2024-03" db="EMBL/GenBank/DDBJ databases">
        <authorList>
            <person name="Martinez-Hernandez J."/>
        </authorList>
    </citation>
    <scope>NUCLEOTIDE SEQUENCE [LARGE SCALE GENOMIC DNA]</scope>
</reference>
<feature type="repeat" description="ANK" evidence="8">
    <location>
        <begin position="122"/>
        <end position="144"/>
    </location>
</feature>
<feature type="repeat" description="ANK" evidence="8">
    <location>
        <begin position="296"/>
        <end position="317"/>
    </location>
</feature>
<evidence type="ECO:0000313" key="12">
    <source>
        <dbReference type="Proteomes" id="UP001497480"/>
    </source>
</evidence>
<dbReference type="Pfam" id="PF13962">
    <property type="entry name" value="PGG"/>
    <property type="match status" value="1"/>
</dbReference>
<feature type="transmembrane region" description="Helical" evidence="9">
    <location>
        <begin position="549"/>
        <end position="569"/>
    </location>
</feature>
<dbReference type="PROSITE" id="PS50088">
    <property type="entry name" value="ANK_REPEAT"/>
    <property type="match status" value="5"/>
</dbReference>
<feature type="repeat" description="ANK" evidence="8">
    <location>
        <begin position="193"/>
        <end position="215"/>
    </location>
</feature>
<protein>
    <recommendedName>
        <fullName evidence="10">PGG domain-containing protein</fullName>
    </recommendedName>
</protein>
<feature type="repeat" description="ANK" evidence="8">
    <location>
        <begin position="331"/>
        <end position="354"/>
    </location>
</feature>
<evidence type="ECO:0000256" key="8">
    <source>
        <dbReference type="PROSITE-ProRule" id="PRU00023"/>
    </source>
</evidence>
<keyword evidence="3 9" id="KW-0812">Transmembrane</keyword>
<dbReference type="EMBL" id="CAXHTB010000025">
    <property type="protein sequence ID" value="CAL0333867.1"/>
    <property type="molecule type" value="Genomic_DNA"/>
</dbReference>
<dbReference type="InterPro" id="IPR026961">
    <property type="entry name" value="PGG_dom"/>
</dbReference>
<accession>A0AAV1YJ65</accession>
<keyword evidence="7 9" id="KW-0472">Membrane</keyword>
<feature type="repeat" description="ANK" evidence="8">
    <location>
        <begin position="262"/>
        <end position="294"/>
    </location>
</feature>
<evidence type="ECO:0000256" key="6">
    <source>
        <dbReference type="ARBA" id="ARBA00023043"/>
    </source>
</evidence>
<keyword evidence="4" id="KW-0677">Repeat</keyword>
<feature type="transmembrane region" description="Helical" evidence="9">
    <location>
        <begin position="575"/>
        <end position="599"/>
    </location>
</feature>
<feature type="domain" description="PGG" evidence="10">
    <location>
        <begin position="454"/>
        <end position="566"/>
    </location>
</feature>
<comment type="subcellular location">
    <subcellularLocation>
        <location evidence="2">Cell membrane</location>
        <topology evidence="2">Peripheral membrane protein</topology>
        <orientation evidence="2">Cytoplasmic side</orientation>
    </subcellularLocation>
    <subcellularLocation>
        <location evidence="1">Membrane</location>
        <topology evidence="1">Multi-pass membrane protein</topology>
    </subcellularLocation>
</comment>
<keyword evidence="6 8" id="KW-0040">ANK repeat</keyword>
<evidence type="ECO:0000313" key="11">
    <source>
        <dbReference type="EMBL" id="CAL0333867.1"/>
    </source>
</evidence>
<evidence type="ECO:0000256" key="2">
    <source>
        <dbReference type="ARBA" id="ARBA00004413"/>
    </source>
</evidence>
<evidence type="ECO:0000256" key="4">
    <source>
        <dbReference type="ARBA" id="ARBA00022737"/>
    </source>
</evidence>
<evidence type="ECO:0000259" key="10">
    <source>
        <dbReference type="Pfam" id="PF13962"/>
    </source>
</evidence>
<dbReference type="GO" id="GO:0005886">
    <property type="term" value="C:plasma membrane"/>
    <property type="evidence" value="ECO:0007669"/>
    <property type="project" value="UniProtKB-SubCell"/>
</dbReference>
<proteinExistence type="predicted"/>
<keyword evidence="12" id="KW-1185">Reference proteome</keyword>
<dbReference type="AlphaFoldDB" id="A0AAV1YJ65"/>
<dbReference type="Pfam" id="PF12796">
    <property type="entry name" value="Ank_2"/>
    <property type="match status" value="4"/>
</dbReference>
<gene>
    <name evidence="11" type="ORF">LLUT_LOCUS34927</name>
</gene>
<comment type="caution">
    <text evidence="11">The sequence shown here is derived from an EMBL/GenBank/DDBJ whole genome shotgun (WGS) entry which is preliminary data.</text>
</comment>
<evidence type="ECO:0000256" key="1">
    <source>
        <dbReference type="ARBA" id="ARBA00004141"/>
    </source>
</evidence>
<dbReference type="InterPro" id="IPR036770">
    <property type="entry name" value="Ankyrin_rpt-contain_sf"/>
</dbReference>
<evidence type="ECO:0000256" key="3">
    <source>
        <dbReference type="ARBA" id="ARBA00022692"/>
    </source>
</evidence>
<evidence type="ECO:0000256" key="5">
    <source>
        <dbReference type="ARBA" id="ARBA00022989"/>
    </source>
</evidence>